<dbReference type="SUPFAM" id="SSF47336">
    <property type="entry name" value="ACP-like"/>
    <property type="match status" value="1"/>
</dbReference>
<evidence type="ECO:0000313" key="5">
    <source>
        <dbReference type="Proteomes" id="UP000608420"/>
    </source>
</evidence>
<dbReference type="Pfam" id="PF00550">
    <property type="entry name" value="PP-binding"/>
    <property type="match status" value="1"/>
</dbReference>
<name>A0ABQ1VXC2_9BACL</name>
<feature type="domain" description="Carrier" evidence="3">
    <location>
        <begin position="4"/>
        <end position="83"/>
    </location>
</feature>
<dbReference type="InterPro" id="IPR036736">
    <property type="entry name" value="ACP-like_sf"/>
</dbReference>
<evidence type="ECO:0000256" key="2">
    <source>
        <dbReference type="ARBA" id="ARBA00022553"/>
    </source>
</evidence>
<evidence type="ECO:0000259" key="3">
    <source>
        <dbReference type="PROSITE" id="PS50075"/>
    </source>
</evidence>
<dbReference type="InterPro" id="IPR006162">
    <property type="entry name" value="Ppantetheine_attach_site"/>
</dbReference>
<dbReference type="EMBL" id="BMIW01000018">
    <property type="protein sequence ID" value="GGG03119.1"/>
    <property type="molecule type" value="Genomic_DNA"/>
</dbReference>
<reference evidence="5" key="1">
    <citation type="journal article" date="2019" name="Int. J. Syst. Evol. Microbiol.">
        <title>The Global Catalogue of Microorganisms (GCM) 10K type strain sequencing project: providing services to taxonomists for standard genome sequencing and annotation.</title>
        <authorList>
            <consortium name="The Broad Institute Genomics Platform"/>
            <consortium name="The Broad Institute Genome Sequencing Center for Infectious Disease"/>
            <person name="Wu L."/>
            <person name="Ma J."/>
        </authorList>
    </citation>
    <scope>NUCLEOTIDE SEQUENCE [LARGE SCALE GENOMIC DNA]</scope>
    <source>
        <strain evidence="5">CGMCC 1.15420</strain>
    </source>
</reference>
<dbReference type="PROSITE" id="PS00012">
    <property type="entry name" value="PHOSPHOPANTETHEINE"/>
    <property type="match status" value="1"/>
</dbReference>
<keyword evidence="5" id="KW-1185">Reference proteome</keyword>
<dbReference type="RefSeq" id="WP_120463578.1">
    <property type="nucleotide sequence ID" value="NZ_BMIW01000018.1"/>
</dbReference>
<accession>A0ABQ1VXC2</accession>
<sequence>MLLVDVKKELGELLANGLSSTQVQEELKGDTSLLRDIGLDSVQLIELVVAIEQRFGVAVFDGELCPDLFDNYDQLCEFIFKKIEARS</sequence>
<proteinExistence type="predicted"/>
<dbReference type="InterPro" id="IPR009081">
    <property type="entry name" value="PP-bd_ACP"/>
</dbReference>
<organism evidence="4 5">
    <name type="scientific">Paenibacillus aceti</name>
    <dbReference type="NCBI Taxonomy" id="1820010"/>
    <lineage>
        <taxon>Bacteria</taxon>
        <taxon>Bacillati</taxon>
        <taxon>Bacillota</taxon>
        <taxon>Bacilli</taxon>
        <taxon>Bacillales</taxon>
        <taxon>Paenibacillaceae</taxon>
        <taxon>Paenibacillus</taxon>
    </lineage>
</organism>
<evidence type="ECO:0000256" key="1">
    <source>
        <dbReference type="ARBA" id="ARBA00022450"/>
    </source>
</evidence>
<dbReference type="Gene3D" id="1.10.1200.10">
    <property type="entry name" value="ACP-like"/>
    <property type="match status" value="1"/>
</dbReference>
<evidence type="ECO:0000313" key="4">
    <source>
        <dbReference type="EMBL" id="GGG03119.1"/>
    </source>
</evidence>
<dbReference type="PROSITE" id="PS50075">
    <property type="entry name" value="CARRIER"/>
    <property type="match status" value="1"/>
</dbReference>
<keyword evidence="1" id="KW-0596">Phosphopantetheine</keyword>
<gene>
    <name evidence="4" type="ORF">GCM10010913_26080</name>
</gene>
<protein>
    <recommendedName>
        <fullName evidence="3">Carrier domain-containing protein</fullName>
    </recommendedName>
</protein>
<comment type="caution">
    <text evidence="4">The sequence shown here is derived from an EMBL/GenBank/DDBJ whole genome shotgun (WGS) entry which is preliminary data.</text>
</comment>
<dbReference type="Proteomes" id="UP000608420">
    <property type="component" value="Unassembled WGS sequence"/>
</dbReference>
<keyword evidence="2" id="KW-0597">Phosphoprotein</keyword>